<dbReference type="EMBL" id="GBRH01180997">
    <property type="protein sequence ID" value="JAE16899.1"/>
    <property type="molecule type" value="Transcribed_RNA"/>
</dbReference>
<name>A0A0A9G095_ARUDO</name>
<evidence type="ECO:0000313" key="1">
    <source>
        <dbReference type="EMBL" id="JAE16899.1"/>
    </source>
</evidence>
<protein>
    <submittedName>
        <fullName evidence="1">Uncharacterized protein</fullName>
    </submittedName>
</protein>
<reference evidence="1" key="2">
    <citation type="journal article" date="2015" name="Data Brief">
        <title>Shoot transcriptome of the giant reed, Arundo donax.</title>
        <authorList>
            <person name="Barrero R.A."/>
            <person name="Guerrero F.D."/>
            <person name="Moolhuijzen P."/>
            <person name="Goolsby J.A."/>
            <person name="Tidwell J."/>
            <person name="Bellgard S.E."/>
            <person name="Bellgard M.I."/>
        </authorList>
    </citation>
    <scope>NUCLEOTIDE SEQUENCE</scope>
    <source>
        <tissue evidence="1">Shoot tissue taken approximately 20 cm above the soil surface</tissue>
    </source>
</reference>
<sequence length="50" mass="5991">MCSRGTSCPANSLSLKIRLCTRRLDLRTYRSWGLLRKRSKYLFIWLLMLL</sequence>
<reference evidence="1" key="1">
    <citation type="submission" date="2014-09" db="EMBL/GenBank/DDBJ databases">
        <authorList>
            <person name="Magalhaes I.L.F."/>
            <person name="Oliveira U."/>
            <person name="Santos F.R."/>
            <person name="Vidigal T.H.D.A."/>
            <person name="Brescovit A.D."/>
            <person name="Santos A.J."/>
        </authorList>
    </citation>
    <scope>NUCLEOTIDE SEQUENCE</scope>
    <source>
        <tissue evidence="1">Shoot tissue taken approximately 20 cm above the soil surface</tissue>
    </source>
</reference>
<organism evidence="1">
    <name type="scientific">Arundo donax</name>
    <name type="common">Giant reed</name>
    <name type="synonym">Donax arundinaceus</name>
    <dbReference type="NCBI Taxonomy" id="35708"/>
    <lineage>
        <taxon>Eukaryota</taxon>
        <taxon>Viridiplantae</taxon>
        <taxon>Streptophyta</taxon>
        <taxon>Embryophyta</taxon>
        <taxon>Tracheophyta</taxon>
        <taxon>Spermatophyta</taxon>
        <taxon>Magnoliopsida</taxon>
        <taxon>Liliopsida</taxon>
        <taxon>Poales</taxon>
        <taxon>Poaceae</taxon>
        <taxon>PACMAD clade</taxon>
        <taxon>Arundinoideae</taxon>
        <taxon>Arundineae</taxon>
        <taxon>Arundo</taxon>
    </lineage>
</organism>
<proteinExistence type="predicted"/>
<accession>A0A0A9G095</accession>
<dbReference type="AlphaFoldDB" id="A0A0A9G095"/>